<proteinExistence type="predicted"/>
<dbReference type="EMBL" id="SAEB01000007">
    <property type="protein sequence ID" value="RVD83634.1"/>
    <property type="molecule type" value="Genomic_DNA"/>
</dbReference>
<evidence type="ECO:0000313" key="2">
    <source>
        <dbReference type="EMBL" id="RVD83634.1"/>
    </source>
</evidence>
<protein>
    <recommendedName>
        <fullName evidence="4">HNH nuclease domain-containing protein</fullName>
    </recommendedName>
</protein>
<dbReference type="GeneID" id="93587725"/>
<feature type="compositionally biased region" description="Low complexity" evidence="1">
    <location>
        <begin position="69"/>
        <end position="96"/>
    </location>
</feature>
<reference evidence="2 3" key="1">
    <citation type="submission" date="2019-01" db="EMBL/GenBank/DDBJ databases">
        <title>Intercellular communication is required for trap formation in the nematode-trapping fungus Duddingtonia flagrans.</title>
        <authorList>
            <person name="Youssar L."/>
            <person name="Wernet V."/>
            <person name="Hensel N."/>
            <person name="Hildebrandt H.-G."/>
            <person name="Fischer R."/>
        </authorList>
    </citation>
    <scope>NUCLEOTIDE SEQUENCE [LARGE SCALE GENOMIC DNA]</scope>
    <source>
        <strain evidence="2 3">CBS H-5679</strain>
    </source>
</reference>
<gene>
    <name evidence="2" type="ORF">DFL_005414</name>
</gene>
<dbReference type="VEuPathDB" id="FungiDB:DFL_005414"/>
<evidence type="ECO:0000256" key="1">
    <source>
        <dbReference type="SAM" id="MobiDB-lite"/>
    </source>
</evidence>
<evidence type="ECO:0008006" key="4">
    <source>
        <dbReference type="Google" id="ProtNLM"/>
    </source>
</evidence>
<dbReference type="OrthoDB" id="5352262at2759"/>
<evidence type="ECO:0000313" key="3">
    <source>
        <dbReference type="Proteomes" id="UP000283090"/>
    </source>
</evidence>
<feature type="region of interest" description="Disordered" evidence="1">
    <location>
        <begin position="63"/>
        <end position="110"/>
    </location>
</feature>
<sequence>MVHQDDSDITPRPSKRVMENVDAEGSTSRILFRRRSVISGTVEEVTEKEEIYFEDQNIPVFHRSDSRSTSRTSRTSSNRSRTSSNRSRSGTSTPSRKYTRSDSLHSTESGISVASSGAGFTDGNKNRVKKMYHNLCWLCEQPYSEGVVDIAHVFAKADPEFTITHERGILPFSSSSDIDNAIPLCKNCHFNFDRPHPLCIFLPVDLEWFLDFERVDFEEREELLRQGKPRPRAVPTGDMYRAHLAKKGLLDESFDLRCPGGAYEVYLRGDFLSSPWERLRNPKLERLGYMRTKIWHGSPTAMLLHASRILSCVNPGKSWIDDNKRRMLFDLILLWGREPTMDTDTLRNSTGRSKISVVGEDEYPGSIEQADAEGPSKTISPSRDGASIGQMSSAITAVEVDLFPTQEEELDFVRKKQRWQWGPNMTSGEVVRLFSRAEGINV</sequence>
<keyword evidence="3" id="KW-1185">Reference proteome</keyword>
<dbReference type="AlphaFoldDB" id="A0A436ZXD1"/>
<dbReference type="RefSeq" id="XP_067489178.1">
    <property type="nucleotide sequence ID" value="XM_067634672.1"/>
</dbReference>
<comment type="caution">
    <text evidence="2">The sequence shown here is derived from an EMBL/GenBank/DDBJ whole genome shotgun (WGS) entry which is preliminary data.</text>
</comment>
<dbReference type="STRING" id="97331.A0A436ZXD1"/>
<organism evidence="2 3">
    <name type="scientific">Arthrobotrys flagrans</name>
    <name type="common">Nematode-trapping fungus</name>
    <name type="synonym">Trichothecium flagrans</name>
    <dbReference type="NCBI Taxonomy" id="97331"/>
    <lineage>
        <taxon>Eukaryota</taxon>
        <taxon>Fungi</taxon>
        <taxon>Dikarya</taxon>
        <taxon>Ascomycota</taxon>
        <taxon>Pezizomycotina</taxon>
        <taxon>Orbiliomycetes</taxon>
        <taxon>Orbiliales</taxon>
        <taxon>Orbiliaceae</taxon>
        <taxon>Arthrobotrys</taxon>
    </lineage>
</organism>
<dbReference type="Proteomes" id="UP000283090">
    <property type="component" value="Unassembled WGS sequence"/>
</dbReference>
<feature type="region of interest" description="Disordered" evidence="1">
    <location>
        <begin position="366"/>
        <end position="387"/>
    </location>
</feature>
<name>A0A436ZXD1_ARTFL</name>
<accession>A0A436ZXD1</accession>
<feature type="region of interest" description="Disordered" evidence="1">
    <location>
        <begin position="1"/>
        <end position="25"/>
    </location>
</feature>